<reference evidence="3" key="1">
    <citation type="submission" date="2022-10" db="EMBL/GenBank/DDBJ databases">
        <title>Determination and structural analysis of whole genome sequence of Sarocladium strictum F4-1.</title>
        <authorList>
            <person name="Hu L."/>
            <person name="Jiang Y."/>
        </authorList>
    </citation>
    <scope>NUCLEOTIDE SEQUENCE</scope>
    <source>
        <strain evidence="3">F4-1</strain>
    </source>
</reference>
<name>A0AA39GDN9_SARSR</name>
<keyword evidence="4" id="KW-1185">Reference proteome</keyword>
<accession>A0AA39GDN9</accession>
<evidence type="ECO:0000313" key="3">
    <source>
        <dbReference type="EMBL" id="KAK0385266.1"/>
    </source>
</evidence>
<feature type="region of interest" description="Disordered" evidence="1">
    <location>
        <begin position="1"/>
        <end position="50"/>
    </location>
</feature>
<dbReference type="InterPro" id="IPR053008">
    <property type="entry name" value="Phomopsin_biosynth_assoc"/>
</dbReference>
<dbReference type="AlphaFoldDB" id="A0AA39GDN9"/>
<evidence type="ECO:0000256" key="1">
    <source>
        <dbReference type="SAM" id="MobiDB-lite"/>
    </source>
</evidence>
<dbReference type="EMBL" id="JAPDFR010000007">
    <property type="protein sequence ID" value="KAK0385266.1"/>
    <property type="molecule type" value="Genomic_DNA"/>
</dbReference>
<protein>
    <submittedName>
        <fullName evidence="3">Uncharacterized protein</fullName>
    </submittedName>
</protein>
<feature type="transmembrane region" description="Helical" evidence="2">
    <location>
        <begin position="62"/>
        <end position="85"/>
    </location>
</feature>
<sequence length="208" mass="23366">MDALRRRLDEHRDPADHELQVPLQGFEKSGTQYQDSKSSDESGRPPQGDLEEYFQARPRQNWILVVVILLLATTLALLSTFHIVLLQRLSQPGEIGSHRQETQHLAKTHADCGASVAEAKSKGCTWDELTKAWIPSQCPQFGLDEYKTEGMLANPHDNATSWPYYADQDGEVEVNLLVLAEDEDRDPLEPSPAFDALRVEFEEGALVI</sequence>
<organism evidence="3 4">
    <name type="scientific">Sarocladium strictum</name>
    <name type="common">Black bundle disease fungus</name>
    <name type="synonym">Acremonium strictum</name>
    <dbReference type="NCBI Taxonomy" id="5046"/>
    <lineage>
        <taxon>Eukaryota</taxon>
        <taxon>Fungi</taxon>
        <taxon>Dikarya</taxon>
        <taxon>Ascomycota</taxon>
        <taxon>Pezizomycotina</taxon>
        <taxon>Sordariomycetes</taxon>
        <taxon>Hypocreomycetidae</taxon>
        <taxon>Hypocreales</taxon>
        <taxon>Sarocladiaceae</taxon>
        <taxon>Sarocladium</taxon>
    </lineage>
</organism>
<evidence type="ECO:0000256" key="2">
    <source>
        <dbReference type="SAM" id="Phobius"/>
    </source>
</evidence>
<keyword evidence="2" id="KW-1133">Transmembrane helix</keyword>
<feature type="compositionally biased region" description="Basic and acidic residues" evidence="1">
    <location>
        <begin position="1"/>
        <end position="19"/>
    </location>
</feature>
<keyword evidence="2" id="KW-0472">Membrane</keyword>
<dbReference type="PANTHER" id="PTHR35896">
    <property type="entry name" value="IG-LIKE DOMAIN-CONTAINING PROTEIN"/>
    <property type="match status" value="1"/>
</dbReference>
<dbReference type="Proteomes" id="UP001175261">
    <property type="component" value="Unassembled WGS sequence"/>
</dbReference>
<proteinExistence type="predicted"/>
<dbReference type="PANTHER" id="PTHR35896:SF3">
    <property type="entry name" value="MAJOR FACILITATOR SUPERFAMILY TRANSPORTER"/>
    <property type="match status" value="1"/>
</dbReference>
<gene>
    <name evidence="3" type="ORF">NLU13_7742</name>
</gene>
<evidence type="ECO:0000313" key="4">
    <source>
        <dbReference type="Proteomes" id="UP001175261"/>
    </source>
</evidence>
<comment type="caution">
    <text evidence="3">The sequence shown here is derived from an EMBL/GenBank/DDBJ whole genome shotgun (WGS) entry which is preliminary data.</text>
</comment>
<keyword evidence="2" id="KW-0812">Transmembrane</keyword>